<gene>
    <name evidence="1" type="ORF">VNO78_34342</name>
</gene>
<evidence type="ECO:0000313" key="1">
    <source>
        <dbReference type="EMBL" id="KAK7379819.1"/>
    </source>
</evidence>
<dbReference type="Proteomes" id="UP001386955">
    <property type="component" value="Unassembled WGS sequence"/>
</dbReference>
<reference evidence="1 2" key="1">
    <citation type="submission" date="2024-01" db="EMBL/GenBank/DDBJ databases">
        <title>The genomes of 5 underutilized Papilionoideae crops provide insights into root nodulation and disease resistanc.</title>
        <authorList>
            <person name="Jiang F."/>
        </authorList>
    </citation>
    <scope>NUCLEOTIDE SEQUENCE [LARGE SCALE GENOMIC DNA]</scope>
    <source>
        <strain evidence="1">DUOXIRENSHENG_FW03</strain>
        <tissue evidence="1">Leaves</tissue>
    </source>
</reference>
<keyword evidence="2" id="KW-1185">Reference proteome</keyword>
<dbReference type="AlphaFoldDB" id="A0AAN9RPC6"/>
<organism evidence="1 2">
    <name type="scientific">Psophocarpus tetragonolobus</name>
    <name type="common">Winged bean</name>
    <name type="synonym">Dolichos tetragonolobus</name>
    <dbReference type="NCBI Taxonomy" id="3891"/>
    <lineage>
        <taxon>Eukaryota</taxon>
        <taxon>Viridiplantae</taxon>
        <taxon>Streptophyta</taxon>
        <taxon>Embryophyta</taxon>
        <taxon>Tracheophyta</taxon>
        <taxon>Spermatophyta</taxon>
        <taxon>Magnoliopsida</taxon>
        <taxon>eudicotyledons</taxon>
        <taxon>Gunneridae</taxon>
        <taxon>Pentapetalae</taxon>
        <taxon>rosids</taxon>
        <taxon>fabids</taxon>
        <taxon>Fabales</taxon>
        <taxon>Fabaceae</taxon>
        <taxon>Papilionoideae</taxon>
        <taxon>50 kb inversion clade</taxon>
        <taxon>NPAAA clade</taxon>
        <taxon>indigoferoid/millettioid clade</taxon>
        <taxon>Phaseoleae</taxon>
        <taxon>Psophocarpus</taxon>
    </lineage>
</organism>
<name>A0AAN9RPC6_PSOTE</name>
<protein>
    <submittedName>
        <fullName evidence="1">Uncharacterized protein</fullName>
    </submittedName>
</protein>
<dbReference type="EMBL" id="JAYMYS010000016">
    <property type="protein sequence ID" value="KAK7379819.1"/>
    <property type="molecule type" value="Genomic_DNA"/>
</dbReference>
<evidence type="ECO:0000313" key="2">
    <source>
        <dbReference type="Proteomes" id="UP001386955"/>
    </source>
</evidence>
<accession>A0AAN9RPC6</accession>
<comment type="caution">
    <text evidence="1">The sequence shown here is derived from an EMBL/GenBank/DDBJ whole genome shotgun (WGS) entry which is preliminary data.</text>
</comment>
<proteinExistence type="predicted"/>
<sequence length="77" mass="8715">MSRSHSSGSGGEGVSHLMLCSSTVALRNTLLPWETRVLKHKSLNHHVNCDPNSAAWPAGYHNFNRYRKDWPSTYQPH</sequence>